<dbReference type="EMBL" id="GBRH01194848">
    <property type="protein sequence ID" value="JAE03048.1"/>
    <property type="molecule type" value="Transcribed_RNA"/>
</dbReference>
<name>A0A0A9F452_ARUDO</name>
<evidence type="ECO:0000313" key="1">
    <source>
        <dbReference type="EMBL" id="JAE03048.1"/>
    </source>
</evidence>
<reference evidence="1" key="1">
    <citation type="submission" date="2014-09" db="EMBL/GenBank/DDBJ databases">
        <authorList>
            <person name="Magalhaes I.L.F."/>
            <person name="Oliveira U."/>
            <person name="Santos F.R."/>
            <person name="Vidigal T.H.D.A."/>
            <person name="Brescovit A.D."/>
            <person name="Santos A.J."/>
        </authorList>
    </citation>
    <scope>NUCLEOTIDE SEQUENCE</scope>
    <source>
        <tissue evidence="1">Shoot tissue taken approximately 20 cm above the soil surface</tissue>
    </source>
</reference>
<organism evidence="1">
    <name type="scientific">Arundo donax</name>
    <name type="common">Giant reed</name>
    <name type="synonym">Donax arundinaceus</name>
    <dbReference type="NCBI Taxonomy" id="35708"/>
    <lineage>
        <taxon>Eukaryota</taxon>
        <taxon>Viridiplantae</taxon>
        <taxon>Streptophyta</taxon>
        <taxon>Embryophyta</taxon>
        <taxon>Tracheophyta</taxon>
        <taxon>Spermatophyta</taxon>
        <taxon>Magnoliopsida</taxon>
        <taxon>Liliopsida</taxon>
        <taxon>Poales</taxon>
        <taxon>Poaceae</taxon>
        <taxon>PACMAD clade</taxon>
        <taxon>Arundinoideae</taxon>
        <taxon>Arundineae</taxon>
        <taxon>Arundo</taxon>
    </lineage>
</organism>
<dbReference type="AlphaFoldDB" id="A0A0A9F452"/>
<protein>
    <submittedName>
        <fullName evidence="1">Uncharacterized protein</fullName>
    </submittedName>
</protein>
<accession>A0A0A9F452</accession>
<sequence>MECKEGSEVTSDGRLPVNRLDRKLNTWRESSLPRVFEGIAPMKPAAGTLNSKMCN</sequence>
<proteinExistence type="predicted"/>
<reference evidence="1" key="2">
    <citation type="journal article" date="2015" name="Data Brief">
        <title>Shoot transcriptome of the giant reed, Arundo donax.</title>
        <authorList>
            <person name="Barrero R.A."/>
            <person name="Guerrero F.D."/>
            <person name="Moolhuijzen P."/>
            <person name="Goolsby J.A."/>
            <person name="Tidwell J."/>
            <person name="Bellgard S.E."/>
            <person name="Bellgard M.I."/>
        </authorList>
    </citation>
    <scope>NUCLEOTIDE SEQUENCE</scope>
    <source>
        <tissue evidence="1">Shoot tissue taken approximately 20 cm above the soil surface</tissue>
    </source>
</reference>